<feature type="modified residue" description="4-aspartylphosphate" evidence="6">
    <location>
        <position position="96"/>
    </location>
</feature>
<dbReference type="GO" id="GO:0000976">
    <property type="term" value="F:transcription cis-regulatory region binding"/>
    <property type="evidence" value="ECO:0007669"/>
    <property type="project" value="TreeGrafter"/>
</dbReference>
<dbReference type="SMART" id="SM00448">
    <property type="entry name" value="REC"/>
    <property type="match status" value="1"/>
</dbReference>
<gene>
    <name evidence="11" type="ORF">FHS33_006726</name>
</gene>
<dbReference type="Proteomes" id="UP000530412">
    <property type="component" value="Unassembled WGS sequence"/>
</dbReference>
<dbReference type="EMBL" id="JACJIE010000031">
    <property type="protein sequence ID" value="MBA8948253.1"/>
    <property type="molecule type" value="Genomic_DNA"/>
</dbReference>
<evidence type="ECO:0000256" key="2">
    <source>
        <dbReference type="ARBA" id="ARBA00023012"/>
    </source>
</evidence>
<dbReference type="SUPFAM" id="SSF46894">
    <property type="entry name" value="C-terminal effector domain of the bipartite response regulators"/>
    <property type="match status" value="1"/>
</dbReference>
<feature type="region of interest" description="Disordered" evidence="8">
    <location>
        <begin position="269"/>
        <end position="294"/>
    </location>
</feature>
<evidence type="ECO:0000313" key="12">
    <source>
        <dbReference type="Proteomes" id="UP000530412"/>
    </source>
</evidence>
<evidence type="ECO:0000256" key="8">
    <source>
        <dbReference type="SAM" id="MobiDB-lite"/>
    </source>
</evidence>
<dbReference type="GO" id="GO:0005829">
    <property type="term" value="C:cytosol"/>
    <property type="evidence" value="ECO:0007669"/>
    <property type="project" value="TreeGrafter"/>
</dbReference>
<feature type="DNA-binding region" description="OmpR/PhoB-type" evidence="7">
    <location>
        <begin position="169"/>
        <end position="270"/>
    </location>
</feature>
<keyword evidence="1 6" id="KW-0597">Phosphoprotein</keyword>
<comment type="caution">
    <text evidence="11">The sequence shown here is derived from an EMBL/GenBank/DDBJ whole genome shotgun (WGS) entry which is preliminary data.</text>
</comment>
<dbReference type="InterPro" id="IPR016032">
    <property type="entry name" value="Sig_transdc_resp-reg_C-effctor"/>
</dbReference>
<evidence type="ECO:0000259" key="10">
    <source>
        <dbReference type="PROSITE" id="PS51755"/>
    </source>
</evidence>
<protein>
    <submittedName>
        <fullName evidence="11">Two-component system KDP operon response regulator KdpE</fullName>
    </submittedName>
</protein>
<keyword evidence="3" id="KW-0805">Transcription regulation</keyword>
<evidence type="ECO:0000256" key="5">
    <source>
        <dbReference type="ARBA" id="ARBA00023163"/>
    </source>
</evidence>
<feature type="domain" description="Response regulatory" evidence="9">
    <location>
        <begin position="47"/>
        <end position="160"/>
    </location>
</feature>
<dbReference type="InterPro" id="IPR011006">
    <property type="entry name" value="CheY-like_superfamily"/>
</dbReference>
<evidence type="ECO:0000256" key="7">
    <source>
        <dbReference type="PROSITE-ProRule" id="PRU01091"/>
    </source>
</evidence>
<reference evidence="11 12" key="1">
    <citation type="submission" date="2020-08" db="EMBL/GenBank/DDBJ databases">
        <title>Genomic Encyclopedia of Type Strains, Phase III (KMG-III): the genomes of soil and plant-associated and newly described type strains.</title>
        <authorList>
            <person name="Whitman W."/>
        </authorList>
    </citation>
    <scope>NUCLEOTIDE SEQUENCE [LARGE SCALE GENOMIC DNA]</scope>
    <source>
        <strain evidence="11 12">CECT 3271</strain>
    </source>
</reference>
<dbReference type="PANTHER" id="PTHR48111">
    <property type="entry name" value="REGULATOR OF RPOS"/>
    <property type="match status" value="1"/>
</dbReference>
<dbReference type="PROSITE" id="PS50110">
    <property type="entry name" value="RESPONSE_REGULATORY"/>
    <property type="match status" value="1"/>
</dbReference>
<evidence type="ECO:0000256" key="3">
    <source>
        <dbReference type="ARBA" id="ARBA00023015"/>
    </source>
</evidence>
<organism evidence="11 12">
    <name type="scientific">Streptomyces calvus</name>
    <dbReference type="NCBI Taxonomy" id="67282"/>
    <lineage>
        <taxon>Bacteria</taxon>
        <taxon>Bacillati</taxon>
        <taxon>Actinomycetota</taxon>
        <taxon>Actinomycetes</taxon>
        <taxon>Kitasatosporales</taxon>
        <taxon>Streptomycetaceae</taxon>
        <taxon>Streptomyces</taxon>
    </lineage>
</organism>
<keyword evidence="4 7" id="KW-0238">DNA-binding</keyword>
<dbReference type="InterPro" id="IPR039420">
    <property type="entry name" value="WalR-like"/>
</dbReference>
<evidence type="ECO:0000313" key="11">
    <source>
        <dbReference type="EMBL" id="MBA8948253.1"/>
    </source>
</evidence>
<dbReference type="AlphaFoldDB" id="A0AA40SKZ0"/>
<dbReference type="GO" id="GO:0006355">
    <property type="term" value="P:regulation of DNA-templated transcription"/>
    <property type="evidence" value="ECO:0007669"/>
    <property type="project" value="InterPro"/>
</dbReference>
<evidence type="ECO:0000256" key="1">
    <source>
        <dbReference type="ARBA" id="ARBA00022553"/>
    </source>
</evidence>
<keyword evidence="5" id="KW-0804">Transcription</keyword>
<accession>A0AA40SKZ0</accession>
<dbReference type="Pfam" id="PF00486">
    <property type="entry name" value="Trans_reg_C"/>
    <property type="match status" value="1"/>
</dbReference>
<dbReference type="GO" id="GO:0032993">
    <property type="term" value="C:protein-DNA complex"/>
    <property type="evidence" value="ECO:0007669"/>
    <property type="project" value="TreeGrafter"/>
</dbReference>
<keyword evidence="2" id="KW-0902">Two-component regulatory system</keyword>
<name>A0AA40SKZ0_9ACTN</name>
<evidence type="ECO:0000256" key="4">
    <source>
        <dbReference type="ARBA" id="ARBA00023125"/>
    </source>
</evidence>
<proteinExistence type="predicted"/>
<dbReference type="InterPro" id="IPR036388">
    <property type="entry name" value="WH-like_DNA-bd_sf"/>
</dbReference>
<dbReference type="SMART" id="SM00862">
    <property type="entry name" value="Trans_reg_C"/>
    <property type="match status" value="1"/>
</dbReference>
<evidence type="ECO:0000256" key="6">
    <source>
        <dbReference type="PROSITE-ProRule" id="PRU00169"/>
    </source>
</evidence>
<dbReference type="Pfam" id="PF00072">
    <property type="entry name" value="Response_reg"/>
    <property type="match status" value="1"/>
</dbReference>
<dbReference type="Gene3D" id="1.10.10.10">
    <property type="entry name" value="Winged helix-like DNA-binding domain superfamily/Winged helix DNA-binding domain"/>
    <property type="match status" value="1"/>
</dbReference>
<dbReference type="RefSeq" id="WP_182675347.1">
    <property type="nucleotide sequence ID" value="NZ_BMSU01000032.1"/>
</dbReference>
<dbReference type="CDD" id="cd00383">
    <property type="entry name" value="trans_reg_C"/>
    <property type="match status" value="1"/>
</dbReference>
<dbReference type="SUPFAM" id="SSF52172">
    <property type="entry name" value="CheY-like"/>
    <property type="match status" value="1"/>
</dbReference>
<dbReference type="CDD" id="cd17574">
    <property type="entry name" value="REC_OmpR"/>
    <property type="match status" value="1"/>
</dbReference>
<evidence type="ECO:0000259" key="9">
    <source>
        <dbReference type="PROSITE" id="PS50110"/>
    </source>
</evidence>
<dbReference type="InterPro" id="IPR001789">
    <property type="entry name" value="Sig_transdc_resp-reg_receiver"/>
</dbReference>
<dbReference type="Gene3D" id="6.10.250.690">
    <property type="match status" value="1"/>
</dbReference>
<sequence length="294" mass="32247">MTTQYLLEQQVPATDVAMPLPTPAREVSPAKPAAPAHPEIRAARPTQVLLVEDDDAIRLGVGLALTRYGYTVFAEDTGQAGLRSAYLRSPELVLLDVMLPDIDGYEVLRRLRTVSDVPVIFLTARSESVDVVLGLSSGADDYIVKPCQAVELVARIERVLHRYRTAERQHEALYDDGLLRLDSQRQQAWVASAPLPLSATEFRVLDRLVRHANVVQHFATLLKTGRDAPAPAARDRVKFTVSRLRSKLDGTPVGADSIVSVRGIGYLYRSPTTPPLPPHRRTSPAGGYGHGHTL</sequence>
<dbReference type="PROSITE" id="PS51755">
    <property type="entry name" value="OMPR_PHOB"/>
    <property type="match status" value="1"/>
</dbReference>
<dbReference type="InterPro" id="IPR001867">
    <property type="entry name" value="OmpR/PhoB-type_DNA-bd"/>
</dbReference>
<dbReference type="GO" id="GO:0000156">
    <property type="term" value="F:phosphorelay response regulator activity"/>
    <property type="evidence" value="ECO:0007669"/>
    <property type="project" value="TreeGrafter"/>
</dbReference>
<feature type="domain" description="OmpR/PhoB-type" evidence="10">
    <location>
        <begin position="169"/>
        <end position="270"/>
    </location>
</feature>
<dbReference type="Gene3D" id="3.40.50.2300">
    <property type="match status" value="1"/>
</dbReference>
<dbReference type="PANTHER" id="PTHR48111:SF1">
    <property type="entry name" value="TWO-COMPONENT RESPONSE REGULATOR ORR33"/>
    <property type="match status" value="1"/>
</dbReference>